<dbReference type="Pfam" id="PF23300">
    <property type="entry name" value="HEAT_Nup120"/>
    <property type="match status" value="1"/>
</dbReference>
<gene>
    <name evidence="7" type="ORF">BDN70DRAFT_875624</name>
</gene>
<comment type="subcellular location">
    <subcellularLocation>
        <location evidence="1">Nucleus</location>
    </subcellularLocation>
</comment>
<evidence type="ECO:0000313" key="8">
    <source>
        <dbReference type="Proteomes" id="UP000807469"/>
    </source>
</evidence>
<dbReference type="Pfam" id="PF23347">
    <property type="entry name" value="TPR_Nup160_C"/>
    <property type="match status" value="1"/>
</dbReference>
<dbReference type="SUPFAM" id="SSF50998">
    <property type="entry name" value="Quinoprotein alcohol dehydrogenase-like"/>
    <property type="match status" value="1"/>
</dbReference>
<protein>
    <submittedName>
        <fullName evidence="7">Uncharacterized protein</fullName>
    </submittedName>
</protein>
<evidence type="ECO:0000259" key="6">
    <source>
        <dbReference type="Pfam" id="PF23347"/>
    </source>
</evidence>
<comment type="caution">
    <text evidence="7">The sequence shown here is derived from an EMBL/GenBank/DDBJ whole genome shotgun (WGS) entry which is preliminary data.</text>
</comment>
<keyword evidence="2" id="KW-0813">Transport</keyword>
<evidence type="ECO:0000256" key="1">
    <source>
        <dbReference type="ARBA" id="ARBA00004123"/>
    </source>
</evidence>
<reference evidence="7" key="1">
    <citation type="submission" date="2020-11" db="EMBL/GenBank/DDBJ databases">
        <authorList>
            <consortium name="DOE Joint Genome Institute"/>
            <person name="Ahrendt S."/>
            <person name="Riley R."/>
            <person name="Andreopoulos W."/>
            <person name="Labutti K."/>
            <person name="Pangilinan J."/>
            <person name="Ruiz-Duenas F.J."/>
            <person name="Barrasa J.M."/>
            <person name="Sanchez-Garcia M."/>
            <person name="Camarero S."/>
            <person name="Miyauchi S."/>
            <person name="Serrano A."/>
            <person name="Linde D."/>
            <person name="Babiker R."/>
            <person name="Drula E."/>
            <person name="Ayuso-Fernandez I."/>
            <person name="Pacheco R."/>
            <person name="Padilla G."/>
            <person name="Ferreira P."/>
            <person name="Barriuso J."/>
            <person name="Kellner H."/>
            <person name="Castanera R."/>
            <person name="Alfaro M."/>
            <person name="Ramirez L."/>
            <person name="Pisabarro A.G."/>
            <person name="Kuo A."/>
            <person name="Tritt A."/>
            <person name="Lipzen A."/>
            <person name="He G."/>
            <person name="Yan M."/>
            <person name="Ng V."/>
            <person name="Cullen D."/>
            <person name="Martin F."/>
            <person name="Rosso M.-N."/>
            <person name="Henrissat B."/>
            <person name="Hibbett D."/>
            <person name="Martinez A.T."/>
            <person name="Grigoriev I.V."/>
        </authorList>
    </citation>
    <scope>NUCLEOTIDE SEQUENCE</scope>
    <source>
        <strain evidence="7">CIRM-BRFM 674</strain>
    </source>
</reference>
<feature type="domain" description="NUP160 C-terminal TPR" evidence="6">
    <location>
        <begin position="1115"/>
        <end position="1358"/>
    </location>
</feature>
<dbReference type="Pfam" id="PF11715">
    <property type="entry name" value="Beta-prop_Nup120_160"/>
    <property type="match status" value="1"/>
</dbReference>
<keyword evidence="3" id="KW-0539">Nucleus</keyword>
<dbReference type="InterPro" id="IPR056548">
    <property type="entry name" value="HEAT_Nup120"/>
</dbReference>
<dbReference type="InterPro" id="IPR059141">
    <property type="entry name" value="Beta-prop_Nup120_160"/>
</dbReference>
<dbReference type="InterPro" id="IPR011047">
    <property type="entry name" value="Quinoprotein_ADH-like_sf"/>
</dbReference>
<feature type="domain" description="Nucleoporin nup120-like HEAT repeat" evidence="5">
    <location>
        <begin position="814"/>
        <end position="976"/>
    </location>
</feature>
<dbReference type="GO" id="GO:0017056">
    <property type="term" value="F:structural constituent of nuclear pore"/>
    <property type="evidence" value="ECO:0007669"/>
    <property type="project" value="TreeGrafter"/>
</dbReference>
<evidence type="ECO:0000313" key="7">
    <source>
        <dbReference type="EMBL" id="KAF9481999.1"/>
    </source>
</evidence>
<proteinExistence type="predicted"/>
<dbReference type="PANTHER" id="PTHR21286:SF0">
    <property type="entry name" value="NUCLEAR PORE COMPLEX PROTEIN NUP160"/>
    <property type="match status" value="1"/>
</dbReference>
<dbReference type="Proteomes" id="UP000807469">
    <property type="component" value="Unassembled WGS sequence"/>
</dbReference>
<dbReference type="InterPro" id="IPR056536">
    <property type="entry name" value="TPR_NUP160_C"/>
</dbReference>
<keyword evidence="8" id="KW-1185">Reference proteome</keyword>
<dbReference type="EMBL" id="MU155171">
    <property type="protein sequence ID" value="KAF9481999.1"/>
    <property type="molecule type" value="Genomic_DNA"/>
</dbReference>
<dbReference type="InterPro" id="IPR021717">
    <property type="entry name" value="Nucleoporin_Nup160"/>
</dbReference>
<evidence type="ECO:0000259" key="5">
    <source>
        <dbReference type="Pfam" id="PF23300"/>
    </source>
</evidence>
<accession>A0A9P5Z6H8</accession>
<dbReference type="OrthoDB" id="67716at2759"/>
<sequence>MVEHCLVASHISPLSSTPSTFVVRTARQDAPLATGVHDNDLPVEHATCSSLFTSPATGNILLRVIHGGLIVELISLSTSVPPLRIVFPATILPNPSLFLLEDSELHLVLATDICSLYRLTIPVDGDKLWQDQTESIWYREYGIQNLPPAYTGQCAVHVRGMYCVVITLPNGGLLRLESESMSYDGHEEEWVESVFHHGSFLSTLTAFLPLHSSTPNASDIISLASHPLPTDIQNIWSLSRDRTLRLWKPKVGCVASKTIPPSPNFEDLAASGSSGGKYLLLDAERQNLVRVFSLLSEDQQRVDVYVLVFIPTPSSITGGFFYLLDSSSDHFVDVGIIACPKHTAHCHLQDFTITANNIYTLWDRQGQSMVETTEIDRAALKSNMQTPRVWETFYYAHEPELTPAYMEERLLIRGSLSEKFLEAIMKPGIFSSLTLRTALDKYVDACLSIPGPPPPQLLNTYSTLCENIAAVVGCTVALNRDPQTGGFQHANYWTALKRDWEGFVARCREIERSARWPLAIAVYGANEVIIVERERVGSLVIEDVPINLRRSLERNLPLQTEYQLLGILWALRSKLGPAVLTDMESRVVDILHQEAAFSFAEVLQDTANHISLFDVLDEGSQNWFAGRLQSVANMDTATRNALDIIGGFDLAIKHETTEHELLHPPPSSEWNRFQSVAYATTTIEARYDLCLCLVISLMFQAETLPMWDASLLAEVFAVFRGLAMLRFIGGQPAEGKNPQTLMPGSADDVVTQMRNMNVSNNKLQTISKSSLIHLLVSQSYSHVGVAATAHNFLDTTGLLQSISPAHATKHEILFCDRVRKLGFSDASRILLDWLPRTPAAIFLRAKTLLALGRVDDASQLLEKLGGAFGINNMTLEDSDALTSVLPLGHSIDSQWAFYVFAAELFRNTFVHHEILFSKLAIQVAPSGAETSSLWNTIVKGYTDLGLYDDAYASIMAIPSETQKQECASQLAIRMCEENAVQKLMNFSFAGTAAEVEAALAFKARNADPRVKPSYSRILYTWYIRRGDYRNASLTMYQRARKLQDVITDVTSFIALAEDQLEALSVAVNALNLVDEKNTWVLMPIVDTTRRRQKLSQHIPEPKYLTSKHDAEIIQLSDMEYDCVLLRAQIDIIKQDPSILSSPEYLLPPSLIVMRLAKANQYDQAMATARSLKVDMTDVFIHLTNQCLRLTRNPGSVLQEDTSGWLLTDNAASWQGTPSDRGWRYLQQSLKRYDSAENDYCYAKASLETLLSVGNTLSSPPWLIGILEEYQPEYLIRISLRYENIADAVNYTYALLLKSDRQLGREAAKDSSASWLPYALIDQVLIAADAVMNPPINLSQLRAAINARVKRMQKYSQNVS</sequence>
<name>A0A9P5Z6H8_9AGAR</name>
<evidence type="ECO:0000256" key="2">
    <source>
        <dbReference type="ARBA" id="ARBA00022448"/>
    </source>
</evidence>
<feature type="domain" description="Nucleoporin Nup120/160 beta-propeller" evidence="4">
    <location>
        <begin position="60"/>
        <end position="536"/>
    </location>
</feature>
<evidence type="ECO:0000259" key="4">
    <source>
        <dbReference type="Pfam" id="PF11715"/>
    </source>
</evidence>
<dbReference type="PANTHER" id="PTHR21286">
    <property type="entry name" value="NUCLEAR PORE COMPLEX PROTEIN NUP160"/>
    <property type="match status" value="1"/>
</dbReference>
<dbReference type="GO" id="GO:0005643">
    <property type="term" value="C:nuclear pore"/>
    <property type="evidence" value="ECO:0007669"/>
    <property type="project" value="TreeGrafter"/>
</dbReference>
<evidence type="ECO:0000256" key="3">
    <source>
        <dbReference type="ARBA" id="ARBA00023242"/>
    </source>
</evidence>
<organism evidence="7 8">
    <name type="scientific">Pholiota conissans</name>
    <dbReference type="NCBI Taxonomy" id="109636"/>
    <lineage>
        <taxon>Eukaryota</taxon>
        <taxon>Fungi</taxon>
        <taxon>Dikarya</taxon>
        <taxon>Basidiomycota</taxon>
        <taxon>Agaricomycotina</taxon>
        <taxon>Agaricomycetes</taxon>
        <taxon>Agaricomycetidae</taxon>
        <taxon>Agaricales</taxon>
        <taxon>Agaricineae</taxon>
        <taxon>Strophariaceae</taxon>
        <taxon>Pholiota</taxon>
    </lineage>
</organism>